<reference evidence="3" key="1">
    <citation type="submission" date="2017-08" db="EMBL/GenBank/DDBJ databases">
        <title>Direct submision.</title>
        <authorList>
            <person name="Kim S.-J."/>
            <person name="Rhee S.-K."/>
        </authorList>
    </citation>
    <scope>NUCLEOTIDE SEQUENCE [LARGE SCALE GENOMIC DNA]</scope>
    <source>
        <strain evidence="3">GI5</strain>
    </source>
</reference>
<evidence type="ECO:0000313" key="2">
    <source>
        <dbReference type="EMBL" id="AUM12932.1"/>
    </source>
</evidence>
<dbReference type="EMBL" id="CP022684">
    <property type="protein sequence ID" value="AUM12932.1"/>
    <property type="molecule type" value="Genomic_DNA"/>
</dbReference>
<keyword evidence="1" id="KW-1133">Transmembrane helix</keyword>
<keyword evidence="3" id="KW-1185">Reference proteome</keyword>
<accession>A0A2K9LKX7</accession>
<feature type="transmembrane region" description="Helical" evidence="1">
    <location>
        <begin position="6"/>
        <end position="24"/>
    </location>
</feature>
<keyword evidence="1" id="KW-0812">Transmembrane</keyword>
<gene>
    <name evidence="2" type="ORF">Kalk_11080</name>
</gene>
<sequence>MEETLKILPGIAALLGAMVAFITARNHSTKSKLEILSRFASAISSENKYETQQLFFMLHRVRMKYKDILYLVNLEDSASILYIIQKRSSMIWFDSGKLKFRSIFKYNYVRKAFDYASIFLMIVMLTVVLISFFALLLAEQKYAIVSSLMLIFFGFFLLLQIRDFVFDKKAYELISKYSE</sequence>
<dbReference type="KEGG" id="kak:Kalk_11080"/>
<organism evidence="2 3">
    <name type="scientific">Ketobacter alkanivorans</name>
    <dbReference type="NCBI Taxonomy" id="1917421"/>
    <lineage>
        <taxon>Bacteria</taxon>
        <taxon>Pseudomonadati</taxon>
        <taxon>Pseudomonadota</taxon>
        <taxon>Gammaproteobacteria</taxon>
        <taxon>Pseudomonadales</taxon>
        <taxon>Ketobacteraceae</taxon>
        <taxon>Ketobacter</taxon>
    </lineage>
</organism>
<name>A0A2K9LKX7_9GAMM</name>
<evidence type="ECO:0000256" key="1">
    <source>
        <dbReference type="SAM" id="Phobius"/>
    </source>
</evidence>
<dbReference type="Proteomes" id="UP000235116">
    <property type="component" value="Chromosome"/>
</dbReference>
<protein>
    <submittedName>
        <fullName evidence="2">Uncharacterized protein</fullName>
    </submittedName>
</protein>
<evidence type="ECO:0000313" key="3">
    <source>
        <dbReference type="Proteomes" id="UP000235116"/>
    </source>
</evidence>
<feature type="transmembrane region" description="Helical" evidence="1">
    <location>
        <begin position="115"/>
        <end position="136"/>
    </location>
</feature>
<dbReference type="OrthoDB" id="6365139at2"/>
<dbReference type="RefSeq" id="WP_101894312.1">
    <property type="nucleotide sequence ID" value="NZ_CP022684.1"/>
</dbReference>
<dbReference type="AlphaFoldDB" id="A0A2K9LKX7"/>
<proteinExistence type="predicted"/>
<feature type="transmembrane region" description="Helical" evidence="1">
    <location>
        <begin position="142"/>
        <end position="159"/>
    </location>
</feature>
<keyword evidence="1" id="KW-0472">Membrane</keyword>